<organism evidence="3 4">
    <name type="scientific">Malus domestica</name>
    <name type="common">Apple</name>
    <name type="synonym">Pyrus malus</name>
    <dbReference type="NCBI Taxonomy" id="3750"/>
    <lineage>
        <taxon>Eukaryota</taxon>
        <taxon>Viridiplantae</taxon>
        <taxon>Streptophyta</taxon>
        <taxon>Embryophyta</taxon>
        <taxon>Tracheophyta</taxon>
        <taxon>Spermatophyta</taxon>
        <taxon>Magnoliopsida</taxon>
        <taxon>eudicotyledons</taxon>
        <taxon>Gunneridae</taxon>
        <taxon>Pentapetalae</taxon>
        <taxon>rosids</taxon>
        <taxon>fabids</taxon>
        <taxon>Rosales</taxon>
        <taxon>Rosaceae</taxon>
        <taxon>Amygdaloideae</taxon>
        <taxon>Maleae</taxon>
        <taxon>Malus</taxon>
    </lineage>
</organism>
<dbReference type="Gene3D" id="1.25.40.10">
    <property type="entry name" value="Tetratricopeptide repeat domain"/>
    <property type="match status" value="1"/>
</dbReference>
<sequence>MGFIHLCDPFIQMLFVSFYAELGKLFDARKVLRKCETCVVAWNAMIDGFGKNEDMGYAVLLFESMLDMNVVSWTSVINGFGRNGCFSEGIRFFQMMMNHENMMGYFVKLNEAAYVSVPSSCANLGGWGSIY</sequence>
<dbReference type="PANTHER" id="PTHR47926">
    <property type="entry name" value="PENTATRICOPEPTIDE REPEAT-CONTAINING PROTEIN"/>
    <property type="match status" value="1"/>
</dbReference>
<feature type="repeat" description="PPR" evidence="2">
    <location>
        <begin position="69"/>
        <end position="103"/>
    </location>
</feature>
<protein>
    <recommendedName>
        <fullName evidence="5">Pentatricopeptide repeat-containing protein</fullName>
    </recommendedName>
</protein>
<proteinExistence type="predicted"/>
<reference evidence="3" key="1">
    <citation type="submission" date="2018-10" db="EMBL/GenBank/DDBJ databases">
        <title>A high-quality apple genome assembly.</title>
        <authorList>
            <person name="Hu J."/>
        </authorList>
    </citation>
    <scope>NUCLEOTIDE SEQUENCE [LARGE SCALE GENOMIC DNA]</scope>
    <source>
        <tissue evidence="3">Young leaf</tissue>
    </source>
</reference>
<evidence type="ECO:0000256" key="2">
    <source>
        <dbReference type="PROSITE-ProRule" id="PRU00708"/>
    </source>
</evidence>
<gene>
    <name evidence="3" type="ORF">DVH24_013367</name>
</gene>
<dbReference type="InterPro" id="IPR011990">
    <property type="entry name" value="TPR-like_helical_dom_sf"/>
</dbReference>
<evidence type="ECO:0000313" key="3">
    <source>
        <dbReference type="EMBL" id="RXH70621.1"/>
    </source>
</evidence>
<keyword evidence="1" id="KW-0677">Repeat</keyword>
<dbReference type="Proteomes" id="UP000290289">
    <property type="component" value="Chromosome 16"/>
</dbReference>
<dbReference type="EMBL" id="RDQH01000342">
    <property type="protein sequence ID" value="RXH70621.1"/>
    <property type="molecule type" value="Genomic_DNA"/>
</dbReference>
<keyword evidence="4" id="KW-1185">Reference proteome</keyword>
<evidence type="ECO:0000256" key="1">
    <source>
        <dbReference type="ARBA" id="ARBA00022737"/>
    </source>
</evidence>
<dbReference type="GO" id="GO:0003723">
    <property type="term" value="F:RNA binding"/>
    <property type="evidence" value="ECO:0007669"/>
    <property type="project" value="InterPro"/>
</dbReference>
<dbReference type="Pfam" id="PF01535">
    <property type="entry name" value="PPR"/>
    <property type="match status" value="2"/>
</dbReference>
<dbReference type="InterPro" id="IPR002885">
    <property type="entry name" value="PPR_rpt"/>
</dbReference>
<dbReference type="PROSITE" id="PS51375">
    <property type="entry name" value="PPR"/>
    <property type="match status" value="1"/>
</dbReference>
<dbReference type="NCBIfam" id="TIGR00756">
    <property type="entry name" value="PPR"/>
    <property type="match status" value="2"/>
</dbReference>
<dbReference type="InterPro" id="IPR046960">
    <property type="entry name" value="PPR_At4g14850-like_plant"/>
</dbReference>
<accession>A0A498HN92</accession>
<evidence type="ECO:0000313" key="4">
    <source>
        <dbReference type="Proteomes" id="UP000290289"/>
    </source>
</evidence>
<dbReference type="GO" id="GO:0009451">
    <property type="term" value="P:RNA modification"/>
    <property type="evidence" value="ECO:0007669"/>
    <property type="project" value="InterPro"/>
</dbReference>
<name>A0A498HN92_MALDO</name>
<comment type="caution">
    <text evidence="3">The sequence shown here is derived from an EMBL/GenBank/DDBJ whole genome shotgun (WGS) entry which is preliminary data.</text>
</comment>
<dbReference type="PANTHER" id="PTHR47926:SF348">
    <property type="entry name" value="PENTATRICOPEPTIDE REPEAT-CONTAINING PROTEIN"/>
    <property type="match status" value="1"/>
</dbReference>
<dbReference type="AlphaFoldDB" id="A0A498HN92"/>
<evidence type="ECO:0008006" key="5">
    <source>
        <dbReference type="Google" id="ProtNLM"/>
    </source>
</evidence>